<reference evidence="2 3" key="1">
    <citation type="submission" date="2016-08" db="EMBL/GenBank/DDBJ databases">
        <authorList>
            <person name="Seilhamer J.J."/>
        </authorList>
    </citation>
    <scope>NUCLEOTIDE SEQUENCE [LARGE SCALE GENOMIC DNA]</scope>
    <source>
        <strain evidence="2 3">BRTC-1</strain>
    </source>
</reference>
<dbReference type="EMBL" id="CP016895">
    <property type="protein sequence ID" value="AOA59297.1"/>
    <property type="molecule type" value="Genomic_DNA"/>
</dbReference>
<proteinExistence type="predicted"/>
<dbReference type="Pfam" id="PF13723">
    <property type="entry name" value="Ketoacyl-synt_2"/>
    <property type="match status" value="1"/>
</dbReference>
<organism evidence="2 3">
    <name type="scientific">Acinetobacter larvae</name>
    <dbReference type="NCBI Taxonomy" id="1789224"/>
    <lineage>
        <taxon>Bacteria</taxon>
        <taxon>Pseudomonadati</taxon>
        <taxon>Pseudomonadota</taxon>
        <taxon>Gammaproteobacteria</taxon>
        <taxon>Moraxellales</taxon>
        <taxon>Moraxellaceae</taxon>
        <taxon>Acinetobacter</taxon>
    </lineage>
</organism>
<dbReference type="InterPro" id="IPR016039">
    <property type="entry name" value="Thiolase-like"/>
</dbReference>
<gene>
    <name evidence="2" type="ORF">BFG52_13660</name>
</gene>
<evidence type="ECO:0000313" key="3">
    <source>
        <dbReference type="Proteomes" id="UP000093391"/>
    </source>
</evidence>
<dbReference type="STRING" id="1789224.BFG52_13660"/>
<name>A0A1B2M282_9GAMM</name>
<dbReference type="RefSeq" id="WP_067557379.1">
    <property type="nucleotide sequence ID" value="NZ_CP016895.1"/>
</dbReference>
<sequence>MISINLSCVRYQVITDNHYEALSSIPAMQRRRLSTLAKLALDSAAQCLAGSSVDYMIWASQYADESKTLKILEDILQDQPASPTAFSTSVHNAIAGLYSILFQDDTPSTSVSASWSEALVDAYAWLKQHPQAKVMLVYYEQALPELYQDAEAFEGFALSAIVSLEHANLSLDLPAVARANHRAYYHDALDFYKFWQNAAIRQDQAWYKCW</sequence>
<accession>A0A1B2M282</accession>
<keyword evidence="3" id="KW-1185">Reference proteome</keyword>
<dbReference type="SUPFAM" id="SSF53901">
    <property type="entry name" value="Thiolase-like"/>
    <property type="match status" value="1"/>
</dbReference>
<dbReference type="InterPro" id="IPR014030">
    <property type="entry name" value="Ketoacyl_synth_N"/>
</dbReference>
<dbReference type="GO" id="GO:0016746">
    <property type="term" value="F:acyltransferase activity"/>
    <property type="evidence" value="ECO:0007669"/>
    <property type="project" value="InterPro"/>
</dbReference>
<dbReference type="Proteomes" id="UP000093391">
    <property type="component" value="Chromosome"/>
</dbReference>
<evidence type="ECO:0000259" key="1">
    <source>
        <dbReference type="Pfam" id="PF13723"/>
    </source>
</evidence>
<protein>
    <submittedName>
        <fullName evidence="2">Beta-ketoacyl synthase</fullName>
    </submittedName>
</protein>
<evidence type="ECO:0000313" key="2">
    <source>
        <dbReference type="EMBL" id="AOA59297.1"/>
    </source>
</evidence>
<dbReference type="OrthoDB" id="9798676at2"/>
<feature type="domain" description="Beta-ketoacyl synthase-like N-terminal" evidence="1">
    <location>
        <begin position="16"/>
        <end position="172"/>
    </location>
</feature>
<dbReference type="AlphaFoldDB" id="A0A1B2M282"/>
<dbReference type="KEGG" id="ala:BFG52_13660"/>